<organism evidence="2 3">
    <name type="scientific">Phascolarctobacterium succinatutens CAG:287</name>
    <dbReference type="NCBI Taxonomy" id="1263101"/>
    <lineage>
        <taxon>Bacteria</taxon>
        <taxon>Bacillati</taxon>
        <taxon>Bacillota</taxon>
        <taxon>Negativicutes</taxon>
        <taxon>Acidaminococcales</taxon>
        <taxon>Acidaminococcaceae</taxon>
        <taxon>Phascolarctobacterium</taxon>
    </lineage>
</organism>
<evidence type="ECO:0000313" key="2">
    <source>
        <dbReference type="EMBL" id="CDD10139.1"/>
    </source>
</evidence>
<evidence type="ECO:0000256" key="1">
    <source>
        <dbReference type="SAM" id="MobiDB-lite"/>
    </source>
</evidence>
<gene>
    <name evidence="2" type="ORF">BN587_01851</name>
</gene>
<dbReference type="HOGENOM" id="CLU_1925608_0_0_9"/>
<feature type="region of interest" description="Disordered" evidence="1">
    <location>
        <begin position="82"/>
        <end position="102"/>
    </location>
</feature>
<protein>
    <submittedName>
        <fullName evidence="2">Uncharacterized protein</fullName>
    </submittedName>
</protein>
<reference evidence="2" key="1">
    <citation type="submission" date="2012-11" db="EMBL/GenBank/DDBJ databases">
        <title>Dependencies among metagenomic species, viruses, plasmids and units of genetic variation.</title>
        <authorList>
            <person name="Nielsen H.B."/>
            <person name="Almeida M."/>
            <person name="Juncker A.S."/>
            <person name="Rasmussen S."/>
            <person name="Li J."/>
            <person name="Sunagawa S."/>
            <person name="Plichta D."/>
            <person name="Gautier L."/>
            <person name="Le Chatelier E."/>
            <person name="Peletier E."/>
            <person name="Bonde I."/>
            <person name="Nielsen T."/>
            <person name="Manichanh C."/>
            <person name="Arumugam M."/>
            <person name="Batto J."/>
            <person name="Santos M.B.Q.D."/>
            <person name="Blom N."/>
            <person name="Borruel N."/>
            <person name="Burgdorf K.S."/>
            <person name="Boumezbeur F."/>
            <person name="Casellas F."/>
            <person name="Dore J."/>
            <person name="Guarner F."/>
            <person name="Hansen T."/>
            <person name="Hildebrand F."/>
            <person name="Kaas R.S."/>
            <person name="Kennedy S."/>
            <person name="Kristiansen K."/>
            <person name="Kultima J.R."/>
            <person name="Leonard P."/>
            <person name="Levenez F."/>
            <person name="Lund O."/>
            <person name="Moumen B."/>
            <person name="Le Paslier D."/>
            <person name="Pons N."/>
            <person name="Pedersen O."/>
            <person name="Prifti E."/>
            <person name="Qin J."/>
            <person name="Raes J."/>
            <person name="Tap J."/>
            <person name="Tims S."/>
            <person name="Ussery D.W."/>
            <person name="Yamada T."/>
            <person name="MetaHit consortium"/>
            <person name="Renault P."/>
            <person name="Sicheritz-Ponten T."/>
            <person name="Bork P."/>
            <person name="Wang J."/>
            <person name="Brunak S."/>
            <person name="Ehrlich S.D."/>
        </authorList>
    </citation>
    <scope>NUCLEOTIDE SEQUENCE [LARGE SCALE GENOMIC DNA]</scope>
</reference>
<accession>R6WT58</accession>
<proteinExistence type="predicted"/>
<sequence>MRYILNHTVNTHHITSLIFLNNRTGNIEQNKLNHRMTVHMQHHSLQGKSGKDADTGNHNADVFHRGIRQNTLNVALYNNERHGNRHSQHSKEQQHAAHHRSACCRQQDNQITQQYINSTAAERTAQHTAGQ</sequence>
<dbReference type="AlphaFoldDB" id="R6WT58"/>
<evidence type="ECO:0000313" key="3">
    <source>
        <dbReference type="Proteomes" id="UP000014937"/>
    </source>
</evidence>
<dbReference type="Proteomes" id="UP000014937">
    <property type="component" value="Unassembled WGS sequence"/>
</dbReference>
<dbReference type="EMBL" id="CBGL010000023">
    <property type="protein sequence ID" value="CDD10139.1"/>
    <property type="molecule type" value="Genomic_DNA"/>
</dbReference>
<comment type="caution">
    <text evidence="2">The sequence shown here is derived from an EMBL/GenBank/DDBJ whole genome shotgun (WGS) entry which is preliminary data.</text>
</comment>
<name>R6WT58_9FIRM</name>